<proteinExistence type="predicted"/>
<dbReference type="EMBL" id="JAAXKZ010000038">
    <property type="protein sequence ID" value="NMH92402.1"/>
    <property type="molecule type" value="Genomic_DNA"/>
</dbReference>
<evidence type="ECO:0000313" key="1">
    <source>
        <dbReference type="EMBL" id="NMH92402.1"/>
    </source>
</evidence>
<evidence type="ECO:0000313" key="2">
    <source>
        <dbReference type="Proteomes" id="UP000586918"/>
    </source>
</evidence>
<keyword evidence="2" id="KW-1185">Reference proteome</keyword>
<dbReference type="Proteomes" id="UP000586918">
    <property type="component" value="Unassembled WGS sequence"/>
</dbReference>
<comment type="caution">
    <text evidence="1">The sequence shown here is derived from an EMBL/GenBank/DDBJ whole genome shotgun (WGS) entry which is preliminary data.</text>
</comment>
<reference evidence="1 2" key="1">
    <citation type="submission" date="2020-04" db="EMBL/GenBank/DDBJ databases">
        <authorList>
            <person name="Klaysubun C."/>
            <person name="Duangmal K."/>
            <person name="Lipun K."/>
        </authorList>
    </citation>
    <scope>NUCLEOTIDE SEQUENCE [LARGE SCALE GENOMIC DNA]</scope>
    <source>
        <strain evidence="1 2">DSM 45300</strain>
    </source>
</reference>
<protein>
    <submittedName>
        <fullName evidence="1">Uncharacterized protein</fullName>
    </submittedName>
</protein>
<accession>A0A848DI93</accession>
<dbReference type="RefSeq" id="WP_169413113.1">
    <property type="nucleotide sequence ID" value="NZ_JAAXKZ010000038.1"/>
</dbReference>
<organism evidence="1 2">
    <name type="scientific">Pseudonocardia bannensis</name>
    <dbReference type="NCBI Taxonomy" id="630973"/>
    <lineage>
        <taxon>Bacteria</taxon>
        <taxon>Bacillati</taxon>
        <taxon>Actinomycetota</taxon>
        <taxon>Actinomycetes</taxon>
        <taxon>Pseudonocardiales</taxon>
        <taxon>Pseudonocardiaceae</taxon>
        <taxon>Pseudonocardia</taxon>
    </lineage>
</organism>
<name>A0A848DI93_9PSEU</name>
<gene>
    <name evidence="1" type="ORF">HF519_12630</name>
</gene>
<sequence length="51" mass="5321">MLGEVLGRLGPEDREALAAALPALSRLQGLLAERARGRDVLDGLDPGARSP</sequence>
<dbReference type="AlphaFoldDB" id="A0A848DI93"/>